<keyword evidence="11 16" id="KW-0239">DNA-directed DNA polymerase</keyword>
<sequence length="948" mass="106718">MSDQKRLFLVDAYALIFRGYYAFIKNPRINSKGEDTSAIMGFMNSLLDVIKRERPDHLAVCFDKGGSADRVEMFEAYKANRDETPEGIKTAIPYICEILKAMHIPIMVKEGYEADDVIGTLSRQAEKEGYKTYMVTPDKDFAQLVTENIFMYRPVFGGGYETWGIPEVQKKFEVTDPMQVIDFLGMMGDSSDNIPGLPGVGEKTAKKFIAQFGSMEGLLANTDQLKGKMKEKVEANGELGLLSKKLATIMLDVPVTFNAKDFELDHPDVEKVKQIFTDLEFRRLTDNFLKTFATEVPDAATTTSSQTETKPKATPKEQQSAGAGQFSLFGGDASATPETASEYTRKTAENTAHFYQSIAPGMATKLFVSNLMNQTSVCFDTETTGLNPLTAELVGIAFSWEAGKGFYVPFPEDKEAAQELIEVLRPFFENEAIEKIGQNLKYDIKVLAKYNIEVRGKLFDTMLAHYLINPDMRHNMDVLSETYLNYTPISITELLGKKGKNQLSMREVPLEKQTEYAVEDADITLQLKEHFEKELGEANTQKLFDEIEIPLLRVLATMELEGINLDQDFLHSLSEQLNTDIANLEKSIYEAAGEEFNIASPKQLGVILFEKLKLVDKPKKTKTGQYSTAEDVLSYLAKEHAIIQQILDYRGLSKLKSTYVDALPLQVEAHTGRVHTDYMQTVAATGRLSSNNPNLQNIPIRTERGRQVRKAFVPRNDEYTLLAADYSQIELRIIAALSQEETMIEAFKNGEDIHASTASKVFNVPISEVTREQRSNAKTVNFGIIYGVSAFGLSNQTNLSRSESKELIDTYYETYPKLRSYIHEQVDFARDHGYVQTVLGRRRYLKDINSRNAVVRGAAERNAVNAPIQGSAADIIKIAMINIHKQLQAGDYKSKMLLQVHDELVFDIYKPELDNMKTLIKTEMENAYKLEVPLDVDLDIGDNWLEAH</sequence>
<evidence type="ECO:0000259" key="18">
    <source>
        <dbReference type="SMART" id="SM00474"/>
    </source>
</evidence>
<dbReference type="NCBIfam" id="TIGR00593">
    <property type="entry name" value="pola"/>
    <property type="match status" value="1"/>
</dbReference>
<evidence type="ECO:0000256" key="1">
    <source>
        <dbReference type="ARBA" id="ARBA00007705"/>
    </source>
</evidence>
<evidence type="ECO:0000256" key="9">
    <source>
        <dbReference type="ARBA" id="ARBA00022801"/>
    </source>
</evidence>
<dbReference type="PANTHER" id="PTHR10133:SF27">
    <property type="entry name" value="DNA POLYMERASE NU"/>
    <property type="match status" value="1"/>
</dbReference>
<dbReference type="RefSeq" id="WP_248413063.1">
    <property type="nucleotide sequence ID" value="NZ_JALPQF010000009.1"/>
</dbReference>
<dbReference type="InterPro" id="IPR001098">
    <property type="entry name" value="DNA-dir_DNA_pol_A_palm_dom"/>
</dbReference>
<keyword evidence="6 16" id="KW-0235">DNA replication</keyword>
<evidence type="ECO:0000256" key="8">
    <source>
        <dbReference type="ARBA" id="ARBA00022763"/>
    </source>
</evidence>
<comment type="function">
    <text evidence="16">In addition to polymerase activity, this DNA polymerase exhibits 3'-5' and 5'-3' exonuclease activity.</text>
</comment>
<dbReference type="Pfam" id="PF01367">
    <property type="entry name" value="5_3_exonuc"/>
    <property type="match status" value="1"/>
</dbReference>
<keyword evidence="10 16" id="KW-0269">Exonuclease</keyword>
<evidence type="ECO:0000256" key="4">
    <source>
        <dbReference type="ARBA" id="ARBA00022679"/>
    </source>
</evidence>
<dbReference type="InterPro" id="IPR029060">
    <property type="entry name" value="PIN-like_dom_sf"/>
</dbReference>
<dbReference type="SMART" id="SM00475">
    <property type="entry name" value="53EXOc"/>
    <property type="match status" value="1"/>
</dbReference>
<feature type="domain" description="3'-5' exonuclease" evidence="18">
    <location>
        <begin position="355"/>
        <end position="536"/>
    </location>
</feature>
<dbReference type="Pfam" id="PF02739">
    <property type="entry name" value="5_3_exonuc_N"/>
    <property type="match status" value="1"/>
</dbReference>
<name>A0ABT0HA41_9FLAO</name>
<evidence type="ECO:0000259" key="20">
    <source>
        <dbReference type="SMART" id="SM00482"/>
    </source>
</evidence>
<keyword evidence="5 16" id="KW-0548">Nucleotidyltransferase</keyword>
<dbReference type="SMART" id="SM00482">
    <property type="entry name" value="POLAc"/>
    <property type="match status" value="1"/>
</dbReference>
<evidence type="ECO:0000256" key="3">
    <source>
        <dbReference type="ARBA" id="ARBA00020311"/>
    </source>
</evidence>
<dbReference type="InterPro" id="IPR008918">
    <property type="entry name" value="HhH2"/>
</dbReference>
<dbReference type="InterPro" id="IPR002298">
    <property type="entry name" value="DNA_polymerase_A"/>
</dbReference>
<dbReference type="SMART" id="SM00279">
    <property type="entry name" value="HhH2"/>
    <property type="match status" value="1"/>
</dbReference>
<evidence type="ECO:0000256" key="10">
    <source>
        <dbReference type="ARBA" id="ARBA00022839"/>
    </source>
</evidence>
<reference evidence="21" key="1">
    <citation type="submission" date="2022-04" db="EMBL/GenBank/DDBJ databases">
        <authorList>
            <person name="Ren T."/>
        </authorList>
    </citation>
    <scope>NUCLEOTIDE SEQUENCE</scope>
    <source>
        <strain evidence="21">F63249</strain>
    </source>
</reference>
<keyword evidence="12 16" id="KW-0238">DNA-binding</keyword>
<dbReference type="InterPro" id="IPR020046">
    <property type="entry name" value="5-3_exonucl_a-hlix_arch_N"/>
</dbReference>
<dbReference type="PRINTS" id="PR00868">
    <property type="entry name" value="DNAPOLI"/>
</dbReference>
<evidence type="ECO:0000313" key="22">
    <source>
        <dbReference type="Proteomes" id="UP001203687"/>
    </source>
</evidence>
<dbReference type="Gene3D" id="1.10.150.20">
    <property type="entry name" value="5' to 3' exonuclease, C-terminal subdomain"/>
    <property type="match status" value="2"/>
</dbReference>
<dbReference type="SUPFAM" id="SSF47807">
    <property type="entry name" value="5' to 3' exonuclease, C-terminal subdomain"/>
    <property type="match status" value="1"/>
</dbReference>
<evidence type="ECO:0000313" key="21">
    <source>
        <dbReference type="EMBL" id="MCK8481047.1"/>
    </source>
</evidence>
<keyword evidence="8 16" id="KW-0227">DNA damage</keyword>
<comment type="caution">
    <text evidence="21">The sequence shown here is derived from an EMBL/GenBank/DDBJ whole genome shotgun (WGS) entry which is preliminary data.</text>
</comment>
<evidence type="ECO:0000256" key="17">
    <source>
        <dbReference type="SAM" id="MobiDB-lite"/>
    </source>
</evidence>
<dbReference type="InterPro" id="IPR002562">
    <property type="entry name" value="3'-5'_exonuclease_dom"/>
</dbReference>
<dbReference type="InterPro" id="IPR002421">
    <property type="entry name" value="5-3_exonuclease"/>
</dbReference>
<evidence type="ECO:0000256" key="12">
    <source>
        <dbReference type="ARBA" id="ARBA00023125"/>
    </source>
</evidence>
<keyword evidence="9 16" id="KW-0378">Hydrolase</keyword>
<evidence type="ECO:0000256" key="14">
    <source>
        <dbReference type="ARBA" id="ARBA00049244"/>
    </source>
</evidence>
<organism evidence="21 22">
    <name type="scientific">Psychroserpens algicola</name>
    <dbReference type="NCBI Taxonomy" id="1719034"/>
    <lineage>
        <taxon>Bacteria</taxon>
        <taxon>Pseudomonadati</taxon>
        <taxon>Bacteroidota</taxon>
        <taxon>Flavobacteriia</taxon>
        <taxon>Flavobacteriales</taxon>
        <taxon>Flavobacteriaceae</taxon>
        <taxon>Psychroserpens</taxon>
    </lineage>
</organism>
<keyword evidence="22" id="KW-1185">Reference proteome</keyword>
<feature type="domain" description="DNA-directed DNA polymerase family A palm" evidence="20">
    <location>
        <begin position="705"/>
        <end position="912"/>
    </location>
</feature>
<dbReference type="Gene3D" id="3.30.70.370">
    <property type="match status" value="1"/>
</dbReference>
<dbReference type="EMBL" id="JALPQF010000009">
    <property type="protein sequence ID" value="MCK8481047.1"/>
    <property type="molecule type" value="Genomic_DNA"/>
</dbReference>
<comment type="catalytic activity">
    <reaction evidence="14 16">
        <text>DNA(n) + a 2'-deoxyribonucleoside 5'-triphosphate = DNA(n+1) + diphosphate</text>
        <dbReference type="Rhea" id="RHEA:22508"/>
        <dbReference type="Rhea" id="RHEA-COMP:17339"/>
        <dbReference type="Rhea" id="RHEA-COMP:17340"/>
        <dbReference type="ChEBI" id="CHEBI:33019"/>
        <dbReference type="ChEBI" id="CHEBI:61560"/>
        <dbReference type="ChEBI" id="CHEBI:173112"/>
        <dbReference type="EC" id="2.7.7.7"/>
    </reaction>
</comment>
<evidence type="ECO:0000256" key="13">
    <source>
        <dbReference type="ARBA" id="ARBA00023204"/>
    </source>
</evidence>
<evidence type="ECO:0000256" key="15">
    <source>
        <dbReference type="NCBIfam" id="TIGR00593"/>
    </source>
</evidence>
<keyword evidence="7" id="KW-0540">Nuclease</keyword>
<evidence type="ECO:0000256" key="6">
    <source>
        <dbReference type="ARBA" id="ARBA00022705"/>
    </source>
</evidence>
<keyword evidence="13 16" id="KW-0234">DNA repair</keyword>
<evidence type="ECO:0000256" key="7">
    <source>
        <dbReference type="ARBA" id="ARBA00022722"/>
    </source>
</evidence>
<dbReference type="Pfam" id="PF01612">
    <property type="entry name" value="DNA_pol_A_exo1"/>
    <property type="match status" value="1"/>
</dbReference>
<dbReference type="PROSITE" id="PS00447">
    <property type="entry name" value="DNA_POLYMERASE_A"/>
    <property type="match status" value="1"/>
</dbReference>
<dbReference type="InterPro" id="IPR043502">
    <property type="entry name" value="DNA/RNA_pol_sf"/>
</dbReference>
<accession>A0ABT0HA41</accession>
<dbReference type="InterPro" id="IPR012337">
    <property type="entry name" value="RNaseH-like_sf"/>
</dbReference>
<evidence type="ECO:0000256" key="16">
    <source>
        <dbReference type="RuleBase" id="RU004460"/>
    </source>
</evidence>
<dbReference type="CDD" id="cd09898">
    <property type="entry name" value="H3TH_53EXO"/>
    <property type="match status" value="1"/>
</dbReference>
<proteinExistence type="inferred from homology"/>
<dbReference type="InterPro" id="IPR020045">
    <property type="entry name" value="DNA_polI_H3TH"/>
</dbReference>
<dbReference type="CDD" id="cd06139">
    <property type="entry name" value="DNA_polA_I_Ecoli_like_exo"/>
    <property type="match status" value="1"/>
</dbReference>
<feature type="region of interest" description="Disordered" evidence="17">
    <location>
        <begin position="299"/>
        <end position="325"/>
    </location>
</feature>
<evidence type="ECO:0000259" key="19">
    <source>
        <dbReference type="SMART" id="SM00475"/>
    </source>
</evidence>
<dbReference type="InterPro" id="IPR019760">
    <property type="entry name" value="DNA-dir_DNA_pol_A_CS"/>
</dbReference>
<dbReference type="Pfam" id="PF00476">
    <property type="entry name" value="DNA_pol_A"/>
    <property type="match status" value="1"/>
</dbReference>
<dbReference type="InterPro" id="IPR036397">
    <property type="entry name" value="RNaseH_sf"/>
</dbReference>
<comment type="similarity">
    <text evidence="1 16">Belongs to the DNA polymerase type-A family.</text>
</comment>
<dbReference type="SMART" id="SM00474">
    <property type="entry name" value="35EXOc"/>
    <property type="match status" value="1"/>
</dbReference>
<dbReference type="InterPro" id="IPR018320">
    <property type="entry name" value="DNA_polymerase_1"/>
</dbReference>
<dbReference type="CDD" id="cd09859">
    <property type="entry name" value="PIN_53EXO"/>
    <property type="match status" value="1"/>
</dbReference>
<protein>
    <recommendedName>
        <fullName evidence="3 15">DNA polymerase I</fullName>
        <ecNumber evidence="2 15">2.7.7.7</ecNumber>
    </recommendedName>
</protein>
<dbReference type="NCBIfam" id="NF004397">
    <property type="entry name" value="PRK05755.1"/>
    <property type="match status" value="1"/>
</dbReference>
<evidence type="ECO:0000256" key="2">
    <source>
        <dbReference type="ARBA" id="ARBA00012417"/>
    </source>
</evidence>
<dbReference type="SUPFAM" id="SSF56672">
    <property type="entry name" value="DNA/RNA polymerases"/>
    <property type="match status" value="1"/>
</dbReference>
<evidence type="ECO:0000256" key="11">
    <source>
        <dbReference type="ARBA" id="ARBA00022932"/>
    </source>
</evidence>
<gene>
    <name evidence="16 21" type="primary">polA</name>
    <name evidence="21" type="ORF">MUY34_10460</name>
</gene>
<evidence type="ECO:0000256" key="5">
    <source>
        <dbReference type="ARBA" id="ARBA00022695"/>
    </source>
</evidence>
<dbReference type="Gene3D" id="1.20.1060.10">
    <property type="entry name" value="Taq DNA Polymerase, Chain T, domain 4"/>
    <property type="match status" value="1"/>
</dbReference>
<dbReference type="CDD" id="cd08637">
    <property type="entry name" value="DNA_pol_A_pol_I_C"/>
    <property type="match status" value="1"/>
</dbReference>
<dbReference type="GO" id="GO:0003887">
    <property type="term" value="F:DNA-directed DNA polymerase activity"/>
    <property type="evidence" value="ECO:0007669"/>
    <property type="project" value="UniProtKB-EC"/>
</dbReference>
<dbReference type="EC" id="2.7.7.7" evidence="2 15"/>
<dbReference type="SUPFAM" id="SSF88723">
    <property type="entry name" value="PIN domain-like"/>
    <property type="match status" value="1"/>
</dbReference>
<dbReference type="SUPFAM" id="SSF53098">
    <property type="entry name" value="Ribonuclease H-like"/>
    <property type="match status" value="1"/>
</dbReference>
<feature type="domain" description="5'-3' exonuclease" evidence="19">
    <location>
        <begin position="5"/>
        <end position="265"/>
    </location>
</feature>
<dbReference type="Gene3D" id="3.30.420.10">
    <property type="entry name" value="Ribonuclease H-like superfamily/Ribonuclease H"/>
    <property type="match status" value="1"/>
</dbReference>
<dbReference type="Proteomes" id="UP001203687">
    <property type="component" value="Unassembled WGS sequence"/>
</dbReference>
<dbReference type="Gene3D" id="3.40.50.1010">
    <property type="entry name" value="5'-nuclease"/>
    <property type="match status" value="1"/>
</dbReference>
<dbReference type="InterPro" id="IPR036279">
    <property type="entry name" value="5-3_exonuclease_C_sf"/>
</dbReference>
<dbReference type="PANTHER" id="PTHR10133">
    <property type="entry name" value="DNA POLYMERASE I"/>
    <property type="match status" value="1"/>
</dbReference>
<keyword evidence="4 16" id="KW-0808">Transferase</keyword>